<dbReference type="SUPFAM" id="SSF53448">
    <property type="entry name" value="Nucleotide-diphospho-sugar transferases"/>
    <property type="match status" value="1"/>
</dbReference>
<dbReference type="PANTHER" id="PTHR43685:SF5">
    <property type="entry name" value="GLYCOSYLTRANSFERASE EPSE-RELATED"/>
    <property type="match status" value="1"/>
</dbReference>
<evidence type="ECO:0000256" key="3">
    <source>
        <dbReference type="ARBA" id="ARBA00022679"/>
    </source>
</evidence>
<dbReference type="InterPro" id="IPR001173">
    <property type="entry name" value="Glyco_trans_2-like"/>
</dbReference>
<dbReference type="Gene3D" id="3.90.550.10">
    <property type="entry name" value="Spore Coat Polysaccharide Biosynthesis Protein SpsA, Chain A"/>
    <property type="match status" value="1"/>
</dbReference>
<dbReference type="InterPro" id="IPR050834">
    <property type="entry name" value="Glycosyltransf_2"/>
</dbReference>
<dbReference type="EC" id="2.4.-.-" evidence="5"/>
<dbReference type="Pfam" id="PF00535">
    <property type="entry name" value="Glycos_transf_2"/>
    <property type="match status" value="1"/>
</dbReference>
<name>A0ABT8LDW4_9BACT</name>
<sequence>MEPLISVIMPVFNVEKYIDESIKSILNQTYQNTEIIVVDDKSSDGTLGRIRALKDDRIKIFQNEEKLGYTKTCNKIFPMCAGDYITFQDGDDYSSTDRFGKQLEAFRKDPDLGICGTGMYIISEDGKLLDQVNRTADHEEILVNIQKGNQFVGATIMVKKEVVEDIGYYRERFAGWGNQDYDWSYRIVEKYKGINLQLPLYYYRQQLYSNSKKILVERAICPQIIQFLGRQRAKTGKDSLMNQNTGELDELLKELKKPYLDDKSLVYRQHANNRLYIRQYADAFRIAWRATMLNPLNLRNYLIFPYGLLRMVINFFKETFNNAKGKK</sequence>
<organism evidence="5 6">
    <name type="scientific">Agaribacillus aureus</name>
    <dbReference type="NCBI Taxonomy" id="3051825"/>
    <lineage>
        <taxon>Bacteria</taxon>
        <taxon>Pseudomonadati</taxon>
        <taxon>Bacteroidota</taxon>
        <taxon>Cytophagia</taxon>
        <taxon>Cytophagales</taxon>
        <taxon>Splendidivirgaceae</taxon>
        <taxon>Agaribacillus</taxon>
    </lineage>
</organism>
<dbReference type="GO" id="GO:0016757">
    <property type="term" value="F:glycosyltransferase activity"/>
    <property type="evidence" value="ECO:0007669"/>
    <property type="project" value="UniProtKB-KW"/>
</dbReference>
<keyword evidence="2 5" id="KW-0328">Glycosyltransferase</keyword>
<evidence type="ECO:0000313" key="6">
    <source>
        <dbReference type="Proteomes" id="UP001172083"/>
    </source>
</evidence>
<comment type="similarity">
    <text evidence="1">Belongs to the glycosyltransferase 2 family.</text>
</comment>
<comment type="caution">
    <text evidence="5">The sequence shown here is derived from an EMBL/GenBank/DDBJ whole genome shotgun (WGS) entry which is preliminary data.</text>
</comment>
<dbReference type="PANTHER" id="PTHR43685">
    <property type="entry name" value="GLYCOSYLTRANSFERASE"/>
    <property type="match status" value="1"/>
</dbReference>
<protein>
    <submittedName>
        <fullName evidence="5">Glycosyltransferase</fullName>
        <ecNumber evidence="5">2.4.-.-</ecNumber>
    </submittedName>
</protein>
<reference evidence="5" key="1">
    <citation type="submission" date="2023-06" db="EMBL/GenBank/DDBJ databases">
        <title>Genomic of Agaribacillus aureum.</title>
        <authorList>
            <person name="Wang G."/>
        </authorList>
    </citation>
    <scope>NUCLEOTIDE SEQUENCE</scope>
    <source>
        <strain evidence="5">BMA12</strain>
    </source>
</reference>
<evidence type="ECO:0000259" key="4">
    <source>
        <dbReference type="Pfam" id="PF00535"/>
    </source>
</evidence>
<proteinExistence type="inferred from homology"/>
<feature type="domain" description="Glycosyltransferase 2-like" evidence="4">
    <location>
        <begin position="6"/>
        <end position="165"/>
    </location>
</feature>
<gene>
    <name evidence="5" type="ORF">QQ020_28075</name>
</gene>
<evidence type="ECO:0000256" key="1">
    <source>
        <dbReference type="ARBA" id="ARBA00006739"/>
    </source>
</evidence>
<keyword evidence="3 5" id="KW-0808">Transferase</keyword>
<dbReference type="RefSeq" id="WP_346761303.1">
    <property type="nucleotide sequence ID" value="NZ_JAUJEB010000007.1"/>
</dbReference>
<dbReference type="Proteomes" id="UP001172083">
    <property type="component" value="Unassembled WGS sequence"/>
</dbReference>
<evidence type="ECO:0000313" key="5">
    <source>
        <dbReference type="EMBL" id="MDN5215968.1"/>
    </source>
</evidence>
<evidence type="ECO:0000256" key="2">
    <source>
        <dbReference type="ARBA" id="ARBA00022676"/>
    </source>
</evidence>
<accession>A0ABT8LDW4</accession>
<dbReference type="InterPro" id="IPR029044">
    <property type="entry name" value="Nucleotide-diphossugar_trans"/>
</dbReference>
<dbReference type="EMBL" id="JAUJEB010000007">
    <property type="protein sequence ID" value="MDN5215968.1"/>
    <property type="molecule type" value="Genomic_DNA"/>
</dbReference>
<keyword evidence="6" id="KW-1185">Reference proteome</keyword>